<proteinExistence type="predicted"/>
<keyword evidence="3" id="KW-1185">Reference proteome</keyword>
<gene>
    <name evidence="2" type="ORF">SNE40_021066</name>
</gene>
<protein>
    <submittedName>
        <fullName evidence="2">Uncharacterized protein</fullName>
    </submittedName>
</protein>
<feature type="compositionally biased region" description="Polar residues" evidence="1">
    <location>
        <begin position="402"/>
        <end position="434"/>
    </location>
</feature>
<dbReference type="EMBL" id="JAZGQO010000016">
    <property type="protein sequence ID" value="KAK6168558.1"/>
    <property type="molecule type" value="Genomic_DNA"/>
</dbReference>
<reference evidence="2 3" key="1">
    <citation type="submission" date="2024-01" db="EMBL/GenBank/DDBJ databases">
        <title>The genome of the rayed Mediterranean limpet Patella caerulea (Linnaeus, 1758).</title>
        <authorList>
            <person name="Anh-Thu Weber A."/>
            <person name="Halstead-Nussloch G."/>
        </authorList>
    </citation>
    <scope>NUCLEOTIDE SEQUENCE [LARGE SCALE GENOMIC DNA]</scope>
    <source>
        <strain evidence="2">AATW-2023a</strain>
        <tissue evidence="2">Whole specimen</tissue>
    </source>
</reference>
<name>A0AAN8J0Z0_PATCE</name>
<comment type="caution">
    <text evidence="2">The sequence shown here is derived from an EMBL/GenBank/DDBJ whole genome shotgun (WGS) entry which is preliminary data.</text>
</comment>
<dbReference type="AlphaFoldDB" id="A0AAN8J0Z0"/>
<accession>A0AAN8J0Z0</accession>
<evidence type="ECO:0000313" key="2">
    <source>
        <dbReference type="EMBL" id="KAK6168558.1"/>
    </source>
</evidence>
<evidence type="ECO:0000256" key="1">
    <source>
        <dbReference type="SAM" id="MobiDB-lite"/>
    </source>
</evidence>
<organism evidence="2 3">
    <name type="scientific">Patella caerulea</name>
    <name type="common">Rayed Mediterranean limpet</name>
    <dbReference type="NCBI Taxonomy" id="87958"/>
    <lineage>
        <taxon>Eukaryota</taxon>
        <taxon>Metazoa</taxon>
        <taxon>Spiralia</taxon>
        <taxon>Lophotrochozoa</taxon>
        <taxon>Mollusca</taxon>
        <taxon>Gastropoda</taxon>
        <taxon>Patellogastropoda</taxon>
        <taxon>Patelloidea</taxon>
        <taxon>Patellidae</taxon>
        <taxon>Patella</taxon>
    </lineage>
</organism>
<feature type="region of interest" description="Disordered" evidence="1">
    <location>
        <begin position="25"/>
        <end position="79"/>
    </location>
</feature>
<feature type="region of interest" description="Disordered" evidence="1">
    <location>
        <begin position="143"/>
        <end position="165"/>
    </location>
</feature>
<evidence type="ECO:0000313" key="3">
    <source>
        <dbReference type="Proteomes" id="UP001347796"/>
    </source>
</evidence>
<dbReference type="PANTHER" id="PTHR34239:SF2">
    <property type="entry name" value="TRANSPOSABLE ELEMENT P TRANSPOSASE_THAP9 CONSERVED DOMAIN-CONTAINING PROTEIN"/>
    <property type="match status" value="1"/>
</dbReference>
<feature type="region of interest" description="Disordered" evidence="1">
    <location>
        <begin position="380"/>
        <end position="448"/>
    </location>
</feature>
<sequence length="448" mass="50173">MEFLSESDTENTCFEGFSMTDLTQRVVTNKPEKKGKTPSNGKQVGKGSKKSCKKLQTATNDLPIAGTSTEKEPALGPKVSSDLVNDVSASGSIVNIDGHGSSQRNETNVTDNIYQNMLVGMTEMISNQNNLFTQLIKSRNQSQSGLIEDLESPPVSPSISDQNQDTVDEVDICTQIDNVLMDTAPEAGITDVLLQDIQQLYADDSDCGPDINQKVADLINNLLCRKIPDSKLNKTREEYKRPQNCMMMVTPRVNAEIWAEVQPNHRSSDIKFQKIQDRLTKGLIPLTTLVNDLNIMRKSSNLQFDSEEMGKMIRKLCDSLAFLAAAHFEISMKRRENLKSSNLNNKIMSRLCSVSNRVTQNLFGDDLPKSIKDISEVSRVGQNVQPRRLPLNARRPFPYQRPYNSQQTNYKNFYKNPASTGTSHRYGSSGQMSKNFYPGRGRSRKKPN</sequence>
<dbReference type="PANTHER" id="PTHR34239">
    <property type="entry name" value="APPLE DOMAIN-CONTAINING PROTEIN"/>
    <property type="match status" value="1"/>
</dbReference>
<dbReference type="Proteomes" id="UP001347796">
    <property type="component" value="Unassembled WGS sequence"/>
</dbReference>